<dbReference type="HOGENOM" id="CLU_1063192_0_0_1"/>
<evidence type="ECO:0000313" key="2">
    <source>
        <dbReference type="Proteomes" id="UP000001514"/>
    </source>
</evidence>
<protein>
    <submittedName>
        <fullName evidence="1">Uncharacterized protein</fullName>
    </submittedName>
</protein>
<proteinExistence type="predicted"/>
<dbReference type="KEGG" id="smo:SELMODRAFT_426494"/>
<gene>
    <name evidence="1" type="ORF">SELMODRAFT_426494</name>
</gene>
<name>D8SWJ4_SELML</name>
<accession>D8SWJ4</accession>
<dbReference type="AlphaFoldDB" id="D8SWJ4"/>
<sequence length="262" mass="29037">MPFIQQIYVEEFRSKEEDAGGDHGPWVAYARMASRGAPLNWSEAGWLCEGLCNDVISRRGLTIDPSGLSLNVLSLTTFSTIPGDVATGMLGKGTGFMFWPIQYNYGRDHLHSGSEFMSIRELEKWYGSDILEATQKSQELCLFNDTASSSAGGCQAAARWKPRGHSAAQTPCYLFRSCTGRQGEKQRKNFDAGNDRSTRVVLTCGARTRASGCSREHHRKKLTSYEANALALNAGIDPNAYTRVERLKENLLHDKVVVMSKE</sequence>
<keyword evidence="2" id="KW-1185">Reference proteome</keyword>
<dbReference type="EMBL" id="GL377648">
    <property type="protein sequence ID" value="EFJ11306.1"/>
    <property type="molecule type" value="Genomic_DNA"/>
</dbReference>
<dbReference type="Gramene" id="EFJ11306">
    <property type="protein sequence ID" value="EFJ11306"/>
    <property type="gene ID" value="SELMODRAFT_426494"/>
</dbReference>
<dbReference type="InParanoid" id="D8SWJ4"/>
<dbReference type="Proteomes" id="UP000001514">
    <property type="component" value="Unassembled WGS sequence"/>
</dbReference>
<organism evidence="2">
    <name type="scientific">Selaginella moellendorffii</name>
    <name type="common">Spikemoss</name>
    <dbReference type="NCBI Taxonomy" id="88036"/>
    <lineage>
        <taxon>Eukaryota</taxon>
        <taxon>Viridiplantae</taxon>
        <taxon>Streptophyta</taxon>
        <taxon>Embryophyta</taxon>
        <taxon>Tracheophyta</taxon>
        <taxon>Lycopodiopsida</taxon>
        <taxon>Selaginellales</taxon>
        <taxon>Selaginellaceae</taxon>
        <taxon>Selaginella</taxon>
    </lineage>
</organism>
<evidence type="ECO:0000313" key="1">
    <source>
        <dbReference type="EMBL" id="EFJ11306.1"/>
    </source>
</evidence>
<reference evidence="1 2" key="1">
    <citation type="journal article" date="2011" name="Science">
        <title>The Selaginella genome identifies genetic changes associated with the evolution of vascular plants.</title>
        <authorList>
            <person name="Banks J.A."/>
            <person name="Nishiyama T."/>
            <person name="Hasebe M."/>
            <person name="Bowman J.L."/>
            <person name="Gribskov M."/>
            <person name="dePamphilis C."/>
            <person name="Albert V.A."/>
            <person name="Aono N."/>
            <person name="Aoyama T."/>
            <person name="Ambrose B.A."/>
            <person name="Ashton N.W."/>
            <person name="Axtell M.J."/>
            <person name="Barker E."/>
            <person name="Barker M.S."/>
            <person name="Bennetzen J.L."/>
            <person name="Bonawitz N.D."/>
            <person name="Chapple C."/>
            <person name="Cheng C."/>
            <person name="Correa L.G."/>
            <person name="Dacre M."/>
            <person name="DeBarry J."/>
            <person name="Dreyer I."/>
            <person name="Elias M."/>
            <person name="Engstrom E.M."/>
            <person name="Estelle M."/>
            <person name="Feng L."/>
            <person name="Finet C."/>
            <person name="Floyd S.K."/>
            <person name="Frommer W.B."/>
            <person name="Fujita T."/>
            <person name="Gramzow L."/>
            <person name="Gutensohn M."/>
            <person name="Harholt J."/>
            <person name="Hattori M."/>
            <person name="Heyl A."/>
            <person name="Hirai T."/>
            <person name="Hiwatashi Y."/>
            <person name="Ishikawa M."/>
            <person name="Iwata M."/>
            <person name="Karol K.G."/>
            <person name="Koehler B."/>
            <person name="Kolukisaoglu U."/>
            <person name="Kubo M."/>
            <person name="Kurata T."/>
            <person name="Lalonde S."/>
            <person name="Li K."/>
            <person name="Li Y."/>
            <person name="Litt A."/>
            <person name="Lyons E."/>
            <person name="Manning G."/>
            <person name="Maruyama T."/>
            <person name="Michael T.P."/>
            <person name="Mikami K."/>
            <person name="Miyazaki S."/>
            <person name="Morinaga S."/>
            <person name="Murata T."/>
            <person name="Mueller-Roeber B."/>
            <person name="Nelson D.R."/>
            <person name="Obara M."/>
            <person name="Oguri Y."/>
            <person name="Olmstead R.G."/>
            <person name="Onodera N."/>
            <person name="Petersen B.L."/>
            <person name="Pils B."/>
            <person name="Prigge M."/>
            <person name="Rensing S.A."/>
            <person name="Riano-Pachon D.M."/>
            <person name="Roberts A.W."/>
            <person name="Sato Y."/>
            <person name="Scheller H.V."/>
            <person name="Schulz B."/>
            <person name="Schulz C."/>
            <person name="Shakirov E.V."/>
            <person name="Shibagaki N."/>
            <person name="Shinohara N."/>
            <person name="Shippen D.E."/>
            <person name="Soerensen I."/>
            <person name="Sotooka R."/>
            <person name="Sugimoto N."/>
            <person name="Sugita M."/>
            <person name="Sumikawa N."/>
            <person name="Tanurdzic M."/>
            <person name="Theissen G."/>
            <person name="Ulvskov P."/>
            <person name="Wakazuki S."/>
            <person name="Weng J.K."/>
            <person name="Willats W.W."/>
            <person name="Wipf D."/>
            <person name="Wolf P.G."/>
            <person name="Yang L."/>
            <person name="Zimmer A.D."/>
            <person name="Zhu Q."/>
            <person name="Mitros T."/>
            <person name="Hellsten U."/>
            <person name="Loque D."/>
            <person name="Otillar R."/>
            <person name="Salamov A."/>
            <person name="Schmutz J."/>
            <person name="Shapiro H."/>
            <person name="Lindquist E."/>
            <person name="Lucas S."/>
            <person name="Rokhsar D."/>
            <person name="Grigoriev I.V."/>
        </authorList>
    </citation>
    <scope>NUCLEOTIDE SEQUENCE [LARGE SCALE GENOMIC DNA]</scope>
</reference>